<dbReference type="CDD" id="cd00093">
    <property type="entry name" value="HTH_XRE"/>
    <property type="match status" value="1"/>
</dbReference>
<dbReference type="SMART" id="SM00530">
    <property type="entry name" value="HTH_XRE"/>
    <property type="match status" value="1"/>
</dbReference>
<dbReference type="SUPFAM" id="SSF47413">
    <property type="entry name" value="lambda repressor-like DNA-binding domains"/>
    <property type="match status" value="1"/>
</dbReference>
<dbReference type="Proteomes" id="UP001595872">
    <property type="component" value="Unassembled WGS sequence"/>
</dbReference>
<dbReference type="InterPro" id="IPR010982">
    <property type="entry name" value="Lambda_DNA-bd_dom_sf"/>
</dbReference>
<reference evidence="3" key="1">
    <citation type="journal article" date="2019" name="Int. J. Syst. Evol. Microbiol.">
        <title>The Global Catalogue of Microorganisms (GCM) 10K type strain sequencing project: providing services to taxonomists for standard genome sequencing and annotation.</title>
        <authorList>
            <consortium name="The Broad Institute Genomics Platform"/>
            <consortium name="The Broad Institute Genome Sequencing Center for Infectious Disease"/>
            <person name="Wu L."/>
            <person name="Ma J."/>
        </authorList>
    </citation>
    <scope>NUCLEOTIDE SEQUENCE [LARGE SCALE GENOMIC DNA]</scope>
    <source>
        <strain evidence="3">KLKA75</strain>
    </source>
</reference>
<dbReference type="Gene3D" id="1.10.260.40">
    <property type="entry name" value="lambda repressor-like DNA-binding domains"/>
    <property type="match status" value="1"/>
</dbReference>
<dbReference type="InterPro" id="IPR043917">
    <property type="entry name" value="DUF5753"/>
</dbReference>
<dbReference type="Pfam" id="PF13560">
    <property type="entry name" value="HTH_31"/>
    <property type="match status" value="1"/>
</dbReference>
<organism evidence="2 3">
    <name type="scientific">Actinomadura gamaensis</name>
    <dbReference type="NCBI Taxonomy" id="1763541"/>
    <lineage>
        <taxon>Bacteria</taxon>
        <taxon>Bacillati</taxon>
        <taxon>Actinomycetota</taxon>
        <taxon>Actinomycetes</taxon>
        <taxon>Streptosporangiales</taxon>
        <taxon>Thermomonosporaceae</taxon>
        <taxon>Actinomadura</taxon>
    </lineage>
</organism>
<sequence length="278" mass="30986">MPELHAPTVRGRRLARELRQHREHAGLTPDQVVTRLGWSRSKISRIESGRTRPSVADVTAVLDLFGVTSPVRDALVQLARDVQKRGWWTTYADLWDGSYVGLEDEASRIRSYQVQFVPGLLQTPDYARAVISAGRPDRPAEVDRRVRARMARKSVLARSDAPTLTVVLDEGLLRRPLGGRDVMREQLYALVAASQGGSVTIRVLPTETDTLLGAEGPFVLLSFEESDPDVAYSEGMSGCVYMESQEQVSRCRVTFERLFETALSPEKSVALIETYAKE</sequence>
<proteinExistence type="predicted"/>
<keyword evidence="3" id="KW-1185">Reference proteome</keyword>
<protein>
    <submittedName>
        <fullName evidence="2">Helix-turn-helix domain-containing protein</fullName>
    </submittedName>
</protein>
<evidence type="ECO:0000313" key="2">
    <source>
        <dbReference type="EMBL" id="MFC4908274.1"/>
    </source>
</evidence>
<gene>
    <name evidence="2" type="ORF">ACFPCY_13140</name>
</gene>
<accession>A0ABV9TWC9</accession>
<feature type="domain" description="HTH cro/C1-type" evidence="1">
    <location>
        <begin position="18"/>
        <end position="72"/>
    </location>
</feature>
<comment type="caution">
    <text evidence="2">The sequence shown here is derived from an EMBL/GenBank/DDBJ whole genome shotgun (WGS) entry which is preliminary data.</text>
</comment>
<dbReference type="Pfam" id="PF19054">
    <property type="entry name" value="DUF5753"/>
    <property type="match status" value="1"/>
</dbReference>
<evidence type="ECO:0000259" key="1">
    <source>
        <dbReference type="PROSITE" id="PS50943"/>
    </source>
</evidence>
<name>A0ABV9TWC9_9ACTN</name>
<dbReference type="InterPro" id="IPR001387">
    <property type="entry name" value="Cro/C1-type_HTH"/>
</dbReference>
<dbReference type="RefSeq" id="WP_378254731.1">
    <property type="nucleotide sequence ID" value="NZ_JBHSIT010000003.1"/>
</dbReference>
<evidence type="ECO:0000313" key="3">
    <source>
        <dbReference type="Proteomes" id="UP001595872"/>
    </source>
</evidence>
<dbReference type="EMBL" id="JBHSIT010000003">
    <property type="protein sequence ID" value="MFC4908274.1"/>
    <property type="molecule type" value="Genomic_DNA"/>
</dbReference>
<dbReference type="PROSITE" id="PS50943">
    <property type="entry name" value="HTH_CROC1"/>
    <property type="match status" value="1"/>
</dbReference>